<reference evidence="2" key="1">
    <citation type="submission" date="2013-03" db="EMBL/GenBank/DDBJ databases">
        <title>The Genome Sequence of Anopheles minimus MINIMUS1.</title>
        <authorList>
            <consortium name="The Broad Institute Genomics Platform"/>
            <person name="Neafsey D.E."/>
            <person name="Walton C."/>
            <person name="Walker B."/>
            <person name="Young S.K."/>
            <person name="Zeng Q."/>
            <person name="Gargeya S."/>
            <person name="Fitzgerald M."/>
            <person name="Haas B."/>
            <person name="Abouelleil A."/>
            <person name="Allen A.W."/>
            <person name="Alvarado L."/>
            <person name="Arachchi H.M."/>
            <person name="Berlin A.M."/>
            <person name="Chapman S.B."/>
            <person name="Gainer-Dewar J."/>
            <person name="Goldberg J."/>
            <person name="Griggs A."/>
            <person name="Gujja S."/>
            <person name="Hansen M."/>
            <person name="Howarth C."/>
            <person name="Imamovic A."/>
            <person name="Ireland A."/>
            <person name="Larimer J."/>
            <person name="McCowan C."/>
            <person name="Murphy C."/>
            <person name="Pearson M."/>
            <person name="Poon T.W."/>
            <person name="Priest M."/>
            <person name="Roberts A."/>
            <person name="Saif S."/>
            <person name="Shea T."/>
            <person name="Sisk P."/>
            <person name="Sykes S."/>
            <person name="Wortman J."/>
            <person name="Nusbaum C."/>
            <person name="Birren B."/>
        </authorList>
    </citation>
    <scope>NUCLEOTIDE SEQUENCE [LARGE SCALE GENOMIC DNA]</scope>
    <source>
        <strain evidence="2">MINIMUS1</strain>
    </source>
</reference>
<organism evidence="1 2">
    <name type="scientific">Anopheles minimus</name>
    <dbReference type="NCBI Taxonomy" id="112268"/>
    <lineage>
        <taxon>Eukaryota</taxon>
        <taxon>Metazoa</taxon>
        <taxon>Ecdysozoa</taxon>
        <taxon>Arthropoda</taxon>
        <taxon>Hexapoda</taxon>
        <taxon>Insecta</taxon>
        <taxon>Pterygota</taxon>
        <taxon>Neoptera</taxon>
        <taxon>Endopterygota</taxon>
        <taxon>Diptera</taxon>
        <taxon>Nematocera</taxon>
        <taxon>Culicoidea</taxon>
        <taxon>Culicidae</taxon>
        <taxon>Anophelinae</taxon>
        <taxon>Anopheles</taxon>
    </lineage>
</organism>
<sequence length="27" mass="3338">MHHLHQLLHPRANLIDGKRFSEDFLRR</sequence>
<evidence type="ECO:0000313" key="2">
    <source>
        <dbReference type="Proteomes" id="UP000075920"/>
    </source>
</evidence>
<reference evidence="1" key="2">
    <citation type="submission" date="2020-05" db="UniProtKB">
        <authorList>
            <consortium name="EnsemblMetazoa"/>
        </authorList>
    </citation>
    <scope>IDENTIFICATION</scope>
    <source>
        <strain evidence="1">MINIMUS1</strain>
    </source>
</reference>
<keyword evidence="2" id="KW-1185">Reference proteome</keyword>
<proteinExistence type="predicted"/>
<protein>
    <submittedName>
        <fullName evidence="1">Uncharacterized protein</fullName>
    </submittedName>
</protein>
<dbReference type="VEuPathDB" id="VectorBase:AMIN014161"/>
<dbReference type="Proteomes" id="UP000075920">
    <property type="component" value="Unassembled WGS sequence"/>
</dbReference>
<name>A0A182WN62_9DIPT</name>
<dbReference type="EnsemblMetazoa" id="AMIN014161-RA">
    <property type="protein sequence ID" value="AMIN014161-PA"/>
    <property type="gene ID" value="AMIN014161"/>
</dbReference>
<accession>A0A182WN62</accession>
<dbReference type="AlphaFoldDB" id="A0A182WN62"/>
<evidence type="ECO:0000313" key="1">
    <source>
        <dbReference type="EnsemblMetazoa" id="AMIN014161-PA"/>
    </source>
</evidence>